<feature type="transmembrane region" description="Helical" evidence="6">
    <location>
        <begin position="201"/>
        <end position="219"/>
    </location>
</feature>
<dbReference type="EMBL" id="MT872225">
    <property type="protein sequence ID" value="QRG32314.1"/>
    <property type="molecule type" value="Genomic_DNA"/>
</dbReference>
<evidence type="ECO:0000256" key="5">
    <source>
        <dbReference type="ARBA" id="ARBA00023136"/>
    </source>
</evidence>
<proteinExistence type="inferred from homology"/>
<sequence length="252" mass="28480">MQFKFNLSILDKTTAPKIYMGLKEHNQELRERLFQLLIFLIILVGLCFSQTKTLAQFLQGAIDGIKFFQPSPDEYFFLSFKLSLSTAIFLESPFLIIYGICYLFPALLSREKFAFGSLLCLSLILVFAGSFYAYNVVAPAALTFFFAYTKDILEPLWSFQEYVDFLWILFLGSIYTFQIPVIQILLGFIGLCTSKNCFNGLRYVLLASTVLAAVITPSTDPLTQLVFTVAILILFITGSGLLFALEKLKVIC</sequence>
<dbReference type="GO" id="GO:0033281">
    <property type="term" value="C:TAT protein transport complex"/>
    <property type="evidence" value="ECO:0007669"/>
    <property type="project" value="TreeGrafter"/>
</dbReference>
<keyword evidence="7" id="KW-0934">Plastid</keyword>
<comment type="subcellular location">
    <subcellularLocation>
        <location evidence="1">Membrane</location>
        <topology evidence="1">Multi-pass membrane protein</topology>
    </subcellularLocation>
</comment>
<feature type="transmembrane region" description="Helical" evidence="6">
    <location>
        <begin position="165"/>
        <end position="189"/>
    </location>
</feature>
<protein>
    <submittedName>
        <fullName evidence="7">Sec-independent protein translocase</fullName>
    </submittedName>
</protein>
<geneLocation type="chloroplast" evidence="7"/>
<reference evidence="7" key="1">
    <citation type="submission" date="2020-08" db="EMBL/GenBank/DDBJ databases">
        <title>Environmental palaeogenomic reconstruction of an Ice Age algal population.</title>
        <authorList>
            <person name="Lammers Y."/>
            <person name="Heintzman P.D."/>
            <person name="Alsos I.G."/>
        </authorList>
    </citation>
    <scope>NUCLEOTIDE SEQUENCE</scope>
</reference>
<dbReference type="AlphaFoldDB" id="A0A890CJK1"/>
<organism evidence="7">
    <name type="scientific">Nannochloropsis limnetica</name>
    <dbReference type="NCBI Taxonomy" id="120807"/>
    <lineage>
        <taxon>Eukaryota</taxon>
        <taxon>Sar</taxon>
        <taxon>Stramenopiles</taxon>
        <taxon>Ochrophyta</taxon>
        <taxon>Eustigmatophyceae</taxon>
        <taxon>Eustigmatales</taxon>
        <taxon>Monodopsidaceae</taxon>
        <taxon>Nannochloropsis</taxon>
    </lineage>
</organism>
<dbReference type="PRINTS" id="PR01840">
    <property type="entry name" value="TATCFAMILY"/>
</dbReference>
<accession>A0A890CJK1</accession>
<evidence type="ECO:0000313" key="7">
    <source>
        <dbReference type="EMBL" id="QRG32070.1"/>
    </source>
</evidence>
<dbReference type="NCBIfam" id="TIGR00945">
    <property type="entry name" value="tatC"/>
    <property type="match status" value="1"/>
</dbReference>
<dbReference type="PANTHER" id="PTHR30371:SF0">
    <property type="entry name" value="SEC-INDEPENDENT PROTEIN TRANSLOCASE PROTEIN TATC, CHLOROPLASTIC-RELATED"/>
    <property type="match status" value="1"/>
</dbReference>
<feature type="transmembrane region" description="Helical" evidence="6">
    <location>
        <begin position="33"/>
        <end position="55"/>
    </location>
</feature>
<dbReference type="GO" id="GO:0009977">
    <property type="term" value="F:proton motive force dependent protein transmembrane transporter activity"/>
    <property type="evidence" value="ECO:0007669"/>
    <property type="project" value="TreeGrafter"/>
</dbReference>
<evidence type="ECO:0000256" key="3">
    <source>
        <dbReference type="ARBA" id="ARBA00022692"/>
    </source>
</evidence>
<dbReference type="GO" id="GO:0065002">
    <property type="term" value="P:intracellular protein transmembrane transport"/>
    <property type="evidence" value="ECO:0007669"/>
    <property type="project" value="TreeGrafter"/>
</dbReference>
<name>A0A890CJK1_9STRA</name>
<evidence type="ECO:0000256" key="6">
    <source>
        <dbReference type="SAM" id="Phobius"/>
    </source>
</evidence>
<evidence type="ECO:0000256" key="1">
    <source>
        <dbReference type="ARBA" id="ARBA00004141"/>
    </source>
</evidence>
<feature type="transmembrane region" description="Helical" evidence="6">
    <location>
        <begin position="225"/>
        <end position="245"/>
    </location>
</feature>
<dbReference type="EMBL" id="MT872223">
    <property type="protein sequence ID" value="QRG32070.1"/>
    <property type="molecule type" value="Genomic_DNA"/>
</dbReference>
<dbReference type="PANTHER" id="PTHR30371">
    <property type="entry name" value="SEC-INDEPENDENT PROTEIN TRANSLOCASE PROTEIN TATC"/>
    <property type="match status" value="1"/>
</dbReference>
<keyword evidence="5 6" id="KW-0472">Membrane</keyword>
<keyword evidence="3 6" id="KW-0812">Transmembrane</keyword>
<dbReference type="InterPro" id="IPR002033">
    <property type="entry name" value="TatC"/>
</dbReference>
<evidence type="ECO:0000256" key="4">
    <source>
        <dbReference type="ARBA" id="ARBA00022989"/>
    </source>
</evidence>
<gene>
    <name evidence="7" type="primary">tatC</name>
</gene>
<feature type="transmembrane region" description="Helical" evidence="6">
    <location>
        <begin position="113"/>
        <end position="134"/>
    </location>
</feature>
<dbReference type="Pfam" id="PF00902">
    <property type="entry name" value="TatC"/>
    <property type="match status" value="1"/>
</dbReference>
<keyword evidence="7" id="KW-0150">Chloroplast</keyword>
<keyword evidence="4 6" id="KW-1133">Transmembrane helix</keyword>
<evidence type="ECO:0000256" key="2">
    <source>
        <dbReference type="ARBA" id="ARBA00008882"/>
    </source>
</evidence>
<feature type="transmembrane region" description="Helical" evidence="6">
    <location>
        <begin position="75"/>
        <end position="101"/>
    </location>
</feature>
<comment type="similarity">
    <text evidence="2">Belongs to the TatC family.</text>
</comment>
<dbReference type="GO" id="GO:0043953">
    <property type="term" value="P:protein transport by the Tat complex"/>
    <property type="evidence" value="ECO:0007669"/>
    <property type="project" value="TreeGrafter"/>
</dbReference>